<evidence type="ECO:0000313" key="2">
    <source>
        <dbReference type="EMBL" id="KAF2428310.1"/>
    </source>
</evidence>
<comment type="caution">
    <text evidence="2">The sequence shown here is derived from an EMBL/GenBank/DDBJ whole genome shotgun (WGS) entry which is preliminary data.</text>
</comment>
<dbReference type="Proteomes" id="UP000800235">
    <property type="component" value="Unassembled WGS sequence"/>
</dbReference>
<evidence type="ECO:0000313" key="3">
    <source>
        <dbReference type="Proteomes" id="UP000800235"/>
    </source>
</evidence>
<evidence type="ECO:0000256" key="1">
    <source>
        <dbReference type="SAM" id="MobiDB-lite"/>
    </source>
</evidence>
<name>A0A9P4NNG6_9PEZI</name>
<keyword evidence="3" id="KW-1185">Reference proteome</keyword>
<dbReference type="EMBL" id="MU007055">
    <property type="protein sequence ID" value="KAF2428310.1"/>
    <property type="molecule type" value="Genomic_DNA"/>
</dbReference>
<dbReference type="OrthoDB" id="5275938at2759"/>
<organism evidence="2 3">
    <name type="scientific">Tothia fuscella</name>
    <dbReference type="NCBI Taxonomy" id="1048955"/>
    <lineage>
        <taxon>Eukaryota</taxon>
        <taxon>Fungi</taxon>
        <taxon>Dikarya</taxon>
        <taxon>Ascomycota</taxon>
        <taxon>Pezizomycotina</taxon>
        <taxon>Dothideomycetes</taxon>
        <taxon>Pleosporomycetidae</taxon>
        <taxon>Venturiales</taxon>
        <taxon>Cylindrosympodiaceae</taxon>
        <taxon>Tothia</taxon>
    </lineage>
</organism>
<protein>
    <recommendedName>
        <fullName evidence="4">BTB domain-containing protein</fullName>
    </recommendedName>
</protein>
<sequence>MSLPRPRRVARPVYTGSCDSSEGNEPAPKRLKSTEVKKEPEIKMESAMGDQDATSSASNDQPGNPTTERADPVAQTPTRDDILSNYDVQICERGDLILKHDSTRYLVSAQVLRLASPILRKIINDDSPEVILFHQPTSAFVTVLYLAHFKFDKVPKVLTFQELVETAYIGHHFQVLPLLRPFVPNWIMPYSRVLLKVGFEEWLYTSWVFGMKREFIELAEKL</sequence>
<dbReference type="AlphaFoldDB" id="A0A9P4NNG6"/>
<feature type="compositionally biased region" description="Basic and acidic residues" evidence="1">
    <location>
        <begin position="32"/>
        <end position="44"/>
    </location>
</feature>
<reference evidence="2" key="1">
    <citation type="journal article" date="2020" name="Stud. Mycol.">
        <title>101 Dothideomycetes genomes: a test case for predicting lifestyles and emergence of pathogens.</title>
        <authorList>
            <person name="Haridas S."/>
            <person name="Albert R."/>
            <person name="Binder M."/>
            <person name="Bloem J."/>
            <person name="Labutti K."/>
            <person name="Salamov A."/>
            <person name="Andreopoulos B."/>
            <person name="Baker S."/>
            <person name="Barry K."/>
            <person name="Bills G."/>
            <person name="Bluhm B."/>
            <person name="Cannon C."/>
            <person name="Castanera R."/>
            <person name="Culley D."/>
            <person name="Daum C."/>
            <person name="Ezra D."/>
            <person name="Gonzalez J."/>
            <person name="Henrissat B."/>
            <person name="Kuo A."/>
            <person name="Liang C."/>
            <person name="Lipzen A."/>
            <person name="Lutzoni F."/>
            <person name="Magnuson J."/>
            <person name="Mondo S."/>
            <person name="Nolan M."/>
            <person name="Ohm R."/>
            <person name="Pangilinan J."/>
            <person name="Park H.-J."/>
            <person name="Ramirez L."/>
            <person name="Alfaro M."/>
            <person name="Sun H."/>
            <person name="Tritt A."/>
            <person name="Yoshinaga Y."/>
            <person name="Zwiers L.-H."/>
            <person name="Turgeon B."/>
            <person name="Goodwin S."/>
            <person name="Spatafora J."/>
            <person name="Crous P."/>
            <person name="Grigoriev I."/>
        </authorList>
    </citation>
    <scope>NUCLEOTIDE SEQUENCE</scope>
    <source>
        <strain evidence="2">CBS 130266</strain>
    </source>
</reference>
<evidence type="ECO:0008006" key="4">
    <source>
        <dbReference type="Google" id="ProtNLM"/>
    </source>
</evidence>
<gene>
    <name evidence="2" type="ORF">EJ08DRAFT_326310</name>
</gene>
<feature type="region of interest" description="Disordered" evidence="1">
    <location>
        <begin position="1"/>
        <end position="78"/>
    </location>
</feature>
<feature type="compositionally biased region" description="Basic residues" evidence="1">
    <location>
        <begin position="1"/>
        <end position="10"/>
    </location>
</feature>
<proteinExistence type="predicted"/>
<accession>A0A9P4NNG6</accession>
<feature type="compositionally biased region" description="Polar residues" evidence="1">
    <location>
        <begin position="52"/>
        <end position="67"/>
    </location>
</feature>